<dbReference type="PANTHER" id="PTHR34365:SF7">
    <property type="entry name" value="GLYCINE-RICH DOMAIN-CONTAINING PROTEIN 1"/>
    <property type="match status" value="1"/>
</dbReference>
<evidence type="ECO:0000256" key="1">
    <source>
        <dbReference type="SAM" id="MobiDB-lite"/>
    </source>
</evidence>
<feature type="compositionally biased region" description="Acidic residues" evidence="1">
    <location>
        <begin position="881"/>
        <end position="897"/>
    </location>
</feature>
<feature type="compositionally biased region" description="Acidic residues" evidence="1">
    <location>
        <begin position="844"/>
        <end position="855"/>
    </location>
</feature>
<feature type="compositionally biased region" description="Basic and acidic residues" evidence="1">
    <location>
        <begin position="709"/>
        <end position="719"/>
    </location>
</feature>
<accession>A0A8S3YTQ1</accession>
<feature type="compositionally biased region" description="Low complexity" evidence="1">
    <location>
        <begin position="723"/>
        <end position="732"/>
    </location>
</feature>
<feature type="region of interest" description="Disordered" evidence="1">
    <location>
        <begin position="704"/>
        <end position="733"/>
    </location>
</feature>
<evidence type="ECO:0000313" key="2">
    <source>
        <dbReference type="EMBL" id="CAG5120434.1"/>
    </source>
</evidence>
<dbReference type="PANTHER" id="PTHR34365">
    <property type="entry name" value="ENOLASE (DUF1399)"/>
    <property type="match status" value="1"/>
</dbReference>
<dbReference type="Pfam" id="PF07173">
    <property type="entry name" value="GRDP-like"/>
    <property type="match status" value="1"/>
</dbReference>
<comment type="caution">
    <text evidence="2">The sequence shown here is derived from an EMBL/GenBank/DDBJ whole genome shotgun (WGS) entry which is preliminary data.</text>
</comment>
<feature type="compositionally biased region" description="Basic and acidic residues" evidence="1">
    <location>
        <begin position="978"/>
        <end position="1001"/>
    </location>
</feature>
<name>A0A8S3YTQ1_9EUPU</name>
<dbReference type="OrthoDB" id="2684236at2759"/>
<reference evidence="2" key="1">
    <citation type="submission" date="2021-04" db="EMBL/GenBank/DDBJ databases">
        <authorList>
            <consortium name="Molecular Ecology Group"/>
        </authorList>
    </citation>
    <scope>NUCLEOTIDE SEQUENCE</scope>
</reference>
<feature type="region of interest" description="Disordered" evidence="1">
    <location>
        <begin position="978"/>
        <end position="1031"/>
    </location>
</feature>
<dbReference type="Proteomes" id="UP000678393">
    <property type="component" value="Unassembled WGS sequence"/>
</dbReference>
<dbReference type="EMBL" id="CAJHNH020000894">
    <property type="protein sequence ID" value="CAG5120434.1"/>
    <property type="molecule type" value="Genomic_DNA"/>
</dbReference>
<dbReference type="InterPro" id="IPR009836">
    <property type="entry name" value="GRDP-like"/>
</dbReference>
<keyword evidence="3" id="KW-1185">Reference proteome</keyword>
<feature type="region of interest" description="Disordered" evidence="1">
    <location>
        <begin position="833"/>
        <end position="906"/>
    </location>
</feature>
<evidence type="ECO:0000313" key="3">
    <source>
        <dbReference type="Proteomes" id="UP000678393"/>
    </source>
</evidence>
<feature type="compositionally biased region" description="Basic and acidic residues" evidence="1">
    <location>
        <begin position="1010"/>
        <end position="1022"/>
    </location>
</feature>
<dbReference type="AlphaFoldDB" id="A0A8S3YTQ1"/>
<sequence>MSLRLGSVSSVCSTAFDPNEIPISIDHVETARFLLDFLSDISSKPELSEGPLVVYAVQRYEKYWLPLVAKHSDRLLPAPLDIEWVWHCHMLCPEAYHLDCNNIVGKLIDHHVIDRNQRKELLKESERFWKNEYADVPFSTCDAFAARFDQDFVSALKYNLVQAISRQKTFYYQVSLPHYRDEKFLNIALMRYKKFLFLKCHNPGVFLVPCYDSDLLWHAHLLHPFIYKSDTEAYLGYLLPHDDSVNDRSSGSKLSLAEAKTRNLWRKVFNEKFSHFGAMYRGDPPYSSLSPMSKEDVYRICTKQADWGKTYKLKLCYNTGYQNFNRCLFVTENIATLKGNSRTFEDSTVDAHFQFDTRYNDKLIASLQMKSGKLCLGTSDIVGEGRIDLQKKIQPLNNKGLSANDDIDCGDGLSIGVVWSCSAPTLGPCMLRLEPGDYQSFMMPEDRESLWGPVPLPRLPPGTESMCSVAVHKLFNHTRRVVFTVRMIHSEPLLMSAIHVYYGDKLMALAHLVVGDQLPLPTSVSDTKKSVTLNPKEGQRAVIIKNHKGDWGIAVGWWDGFQRRLQGRRGSCSEGHLEVKFFHLPNNRWHYVSFERLYSLATSKFEIGDCVVEFDIGFIEINSQSAEIAENLALIFSVALIHVLCQPRPINWAPKLTWAKSDEEALPKLGGSEEIALLLAAGVLVATPCNHSIRNLFKNKKQTFGEGTSSKRESQRESDDQYEQSSSSSVVLHEAEVSAGWAEEWAESGNMVNVDAPDTPSVVGGPLTVIQEQVDVESEEAIEQSAHDSSKALNRVDHKQVDQDIARSAVLLTINESEEVRDKVFLPNFDTSKTDMQESVAPEEIAEEADEDEAASDQQSEGVFEVEECSLGAESQAEVFGDGEDDSDEVELDETDENCLGPISSGEDSVFVFSQSLESNLPKSFPSPLEPNFPSPLESNGGFVNDVDSYYDEFYNMSGDETVNGFDRSDSTVVNHSVREGRNLQHSNDADAKNLTDESRSSSRASGSSKVKEIAHPVSERPGHRKKRVEKEALLGRSSSCNWPCNASGLLGGSRDHYGDGKLVPNDRGHDGFGCVRRSEIEGTEDGGCFNGSRGCVNGNSIRR</sequence>
<gene>
    <name evidence="2" type="ORF">CUNI_LOCUS5992</name>
</gene>
<protein>
    <submittedName>
        <fullName evidence="2">Uncharacterized protein</fullName>
    </submittedName>
</protein>
<organism evidence="2 3">
    <name type="scientific">Candidula unifasciata</name>
    <dbReference type="NCBI Taxonomy" id="100452"/>
    <lineage>
        <taxon>Eukaryota</taxon>
        <taxon>Metazoa</taxon>
        <taxon>Spiralia</taxon>
        <taxon>Lophotrochozoa</taxon>
        <taxon>Mollusca</taxon>
        <taxon>Gastropoda</taxon>
        <taxon>Heterobranchia</taxon>
        <taxon>Euthyneura</taxon>
        <taxon>Panpulmonata</taxon>
        <taxon>Eupulmonata</taxon>
        <taxon>Stylommatophora</taxon>
        <taxon>Helicina</taxon>
        <taxon>Helicoidea</taxon>
        <taxon>Geomitridae</taxon>
        <taxon>Candidula</taxon>
    </lineage>
</organism>
<proteinExistence type="predicted"/>